<feature type="region of interest" description="Disordered" evidence="1">
    <location>
        <begin position="38"/>
        <end position="60"/>
    </location>
</feature>
<feature type="domain" description="PASTA" evidence="4">
    <location>
        <begin position="134"/>
        <end position="200"/>
    </location>
</feature>
<reference evidence="5" key="1">
    <citation type="journal article" date="2020" name="mSystems">
        <title>Genome- and Community-Level Interaction Insights into Carbon Utilization and Element Cycling Functions of Hydrothermarchaeota in Hydrothermal Sediment.</title>
        <authorList>
            <person name="Zhou Z."/>
            <person name="Liu Y."/>
            <person name="Xu W."/>
            <person name="Pan J."/>
            <person name="Luo Z.H."/>
            <person name="Li M."/>
        </authorList>
    </citation>
    <scope>NUCLEOTIDE SEQUENCE [LARGE SCALE GENOMIC DNA]</scope>
    <source>
        <strain evidence="5">HyVt-633</strain>
    </source>
</reference>
<accession>A0A7C5HTB9</accession>
<evidence type="ECO:0000259" key="4">
    <source>
        <dbReference type="PROSITE" id="PS51178"/>
    </source>
</evidence>
<feature type="compositionally biased region" description="Polar residues" evidence="1">
    <location>
        <begin position="38"/>
        <end position="48"/>
    </location>
</feature>
<proteinExistence type="predicted"/>
<dbReference type="PROSITE" id="PS51178">
    <property type="entry name" value="PASTA"/>
    <property type="match status" value="3"/>
</dbReference>
<dbReference type="SMART" id="SM00740">
    <property type="entry name" value="PASTA"/>
    <property type="match status" value="3"/>
</dbReference>
<evidence type="ECO:0000313" key="5">
    <source>
        <dbReference type="EMBL" id="HHE32627.1"/>
    </source>
</evidence>
<evidence type="ECO:0000256" key="2">
    <source>
        <dbReference type="SAM" id="Phobius"/>
    </source>
</evidence>
<feature type="chain" id="PRO_5027782089" evidence="3">
    <location>
        <begin position="27"/>
        <end position="362"/>
    </location>
</feature>
<organism evidence="5">
    <name type="scientific">Chlorobaculum parvum</name>
    <dbReference type="NCBI Taxonomy" id="274539"/>
    <lineage>
        <taxon>Bacteria</taxon>
        <taxon>Pseudomonadati</taxon>
        <taxon>Chlorobiota</taxon>
        <taxon>Chlorobiia</taxon>
        <taxon>Chlorobiales</taxon>
        <taxon>Chlorobiaceae</taxon>
        <taxon>Chlorobaculum</taxon>
    </lineage>
</organism>
<gene>
    <name evidence="5" type="ORF">ENL07_08425</name>
</gene>
<dbReference type="Proteomes" id="UP000886058">
    <property type="component" value="Unassembled WGS sequence"/>
</dbReference>
<dbReference type="SUPFAM" id="SSF54184">
    <property type="entry name" value="Penicillin-binding protein 2x (pbp-2x), c-terminal domain"/>
    <property type="match status" value="1"/>
</dbReference>
<dbReference type="Pfam" id="PF03793">
    <property type="entry name" value="PASTA"/>
    <property type="match status" value="3"/>
</dbReference>
<dbReference type="InterPro" id="IPR005543">
    <property type="entry name" value="PASTA_dom"/>
</dbReference>
<sequence>MRKAFLTCCLAWWLAVLQSLSLQAFAAYNPALIDTLSTSNSQPPSVMSTPPPTDGASSEPLPQIESLRPILITVPSLTGLSLDDARATLLDTNLRVGLVTRAESKYEPDTVIRQSPEARARARPGTAIALVIAAPAMVTVPPLTGLPLNEARAILSKLDLQLGQLTSAESDGEPGTIIEQSPKARTRVKPGTPIALVLSIRSMVEVPQVVGLELGDAREVIEHSGLIPIVDSWNSRGEKALVNGQHPKPRSSVRRGSSVVLTLKAIVEPSAVKPPSPPIQNMAPWTAIIAGAALITILGGTFLFMRSAHPKQPSSNREPRVSIHATLDYGTQQVQATENPEKLPTTVIKIHPDQGIQEVNRS</sequence>
<dbReference type="EMBL" id="DRSQ01000174">
    <property type="protein sequence ID" value="HHE32627.1"/>
    <property type="molecule type" value="Genomic_DNA"/>
</dbReference>
<name>A0A7C5HTB9_9CHLB</name>
<keyword evidence="2" id="KW-0812">Transmembrane</keyword>
<evidence type="ECO:0000256" key="1">
    <source>
        <dbReference type="SAM" id="MobiDB-lite"/>
    </source>
</evidence>
<dbReference type="Gene3D" id="3.30.10.20">
    <property type="match status" value="3"/>
</dbReference>
<feature type="signal peptide" evidence="3">
    <location>
        <begin position="1"/>
        <end position="26"/>
    </location>
</feature>
<keyword evidence="2" id="KW-0472">Membrane</keyword>
<keyword evidence="3" id="KW-0732">Signal</keyword>
<feature type="domain" description="PASTA" evidence="4">
    <location>
        <begin position="68"/>
        <end position="133"/>
    </location>
</feature>
<protein>
    <submittedName>
        <fullName evidence="5">PASTA domain-containing protein</fullName>
    </submittedName>
</protein>
<comment type="caution">
    <text evidence="5">The sequence shown here is derived from an EMBL/GenBank/DDBJ whole genome shotgun (WGS) entry which is preliminary data.</text>
</comment>
<keyword evidence="2" id="KW-1133">Transmembrane helix</keyword>
<dbReference type="AlphaFoldDB" id="A0A7C5HTB9"/>
<dbReference type="CDD" id="cd06577">
    <property type="entry name" value="PASTA_pknB"/>
    <property type="match status" value="3"/>
</dbReference>
<feature type="transmembrane region" description="Helical" evidence="2">
    <location>
        <begin position="282"/>
        <end position="305"/>
    </location>
</feature>
<evidence type="ECO:0000256" key="3">
    <source>
        <dbReference type="SAM" id="SignalP"/>
    </source>
</evidence>
<feature type="domain" description="PASTA" evidence="4">
    <location>
        <begin position="201"/>
        <end position="265"/>
    </location>
</feature>